<keyword evidence="2" id="KW-1185">Reference proteome</keyword>
<dbReference type="EMBL" id="KZ503277">
    <property type="protein sequence ID" value="PKU66321.1"/>
    <property type="molecule type" value="Genomic_DNA"/>
</dbReference>
<name>A0A2I0VSD7_9ASPA</name>
<reference evidence="1 2" key="1">
    <citation type="journal article" date="2016" name="Sci. Rep.">
        <title>The Dendrobium catenatum Lindl. genome sequence provides insights into polysaccharide synthase, floral development and adaptive evolution.</title>
        <authorList>
            <person name="Zhang G.Q."/>
            <person name="Xu Q."/>
            <person name="Bian C."/>
            <person name="Tsai W.C."/>
            <person name="Yeh C.M."/>
            <person name="Liu K.W."/>
            <person name="Yoshida K."/>
            <person name="Zhang L.S."/>
            <person name="Chang S.B."/>
            <person name="Chen F."/>
            <person name="Shi Y."/>
            <person name="Su Y.Y."/>
            <person name="Zhang Y.Q."/>
            <person name="Chen L.J."/>
            <person name="Yin Y."/>
            <person name="Lin M."/>
            <person name="Huang H."/>
            <person name="Deng H."/>
            <person name="Wang Z.W."/>
            <person name="Zhu S.L."/>
            <person name="Zhao X."/>
            <person name="Deng C."/>
            <person name="Niu S.C."/>
            <person name="Huang J."/>
            <person name="Wang M."/>
            <person name="Liu G.H."/>
            <person name="Yang H.J."/>
            <person name="Xiao X.J."/>
            <person name="Hsiao Y.Y."/>
            <person name="Wu W.L."/>
            <person name="Chen Y.Y."/>
            <person name="Mitsuda N."/>
            <person name="Ohme-Takagi M."/>
            <person name="Luo Y.B."/>
            <person name="Van de Peer Y."/>
            <person name="Liu Z.J."/>
        </authorList>
    </citation>
    <scope>NUCLEOTIDE SEQUENCE [LARGE SCALE GENOMIC DNA]</scope>
    <source>
        <tissue evidence="1">The whole plant</tissue>
    </source>
</reference>
<reference evidence="1 2" key="2">
    <citation type="journal article" date="2017" name="Nature">
        <title>The Apostasia genome and the evolution of orchids.</title>
        <authorList>
            <person name="Zhang G.Q."/>
            <person name="Liu K.W."/>
            <person name="Li Z."/>
            <person name="Lohaus R."/>
            <person name="Hsiao Y.Y."/>
            <person name="Niu S.C."/>
            <person name="Wang J.Y."/>
            <person name="Lin Y.C."/>
            <person name="Xu Q."/>
            <person name="Chen L.J."/>
            <person name="Yoshida K."/>
            <person name="Fujiwara S."/>
            <person name="Wang Z.W."/>
            <person name="Zhang Y.Q."/>
            <person name="Mitsuda N."/>
            <person name="Wang M."/>
            <person name="Liu G.H."/>
            <person name="Pecoraro L."/>
            <person name="Huang H.X."/>
            <person name="Xiao X.J."/>
            <person name="Lin M."/>
            <person name="Wu X.Y."/>
            <person name="Wu W.L."/>
            <person name="Chen Y.Y."/>
            <person name="Chang S.B."/>
            <person name="Sakamoto S."/>
            <person name="Ohme-Takagi M."/>
            <person name="Yagi M."/>
            <person name="Zeng S.J."/>
            <person name="Shen C.Y."/>
            <person name="Yeh C.M."/>
            <person name="Luo Y.B."/>
            <person name="Tsai W.C."/>
            <person name="Van de Peer Y."/>
            <person name="Liu Z.J."/>
        </authorList>
    </citation>
    <scope>NUCLEOTIDE SEQUENCE [LARGE SCALE GENOMIC DNA]</scope>
    <source>
        <tissue evidence="1">The whole plant</tissue>
    </source>
</reference>
<protein>
    <submittedName>
        <fullName evidence="1">Uncharacterized protein</fullName>
    </submittedName>
</protein>
<gene>
    <name evidence="1" type="ORF">MA16_Dca015226</name>
</gene>
<proteinExistence type="predicted"/>
<accession>A0A2I0VSD7</accession>
<evidence type="ECO:0000313" key="2">
    <source>
        <dbReference type="Proteomes" id="UP000233837"/>
    </source>
</evidence>
<evidence type="ECO:0000313" key="1">
    <source>
        <dbReference type="EMBL" id="PKU66321.1"/>
    </source>
</evidence>
<sequence>MNQSLKTFTKSSHKIWEAVLPPNFSNDCPLYHLSASPSRAKVAKVAIRSSGHCIPSSIFSILKSQFSASTGSPTPIKRGGRMSCKIFIYLSTNVSLLELDWGCSCEC</sequence>
<dbReference type="AlphaFoldDB" id="A0A2I0VSD7"/>
<dbReference type="Proteomes" id="UP000233837">
    <property type="component" value="Unassembled WGS sequence"/>
</dbReference>
<organism evidence="1 2">
    <name type="scientific">Dendrobium catenatum</name>
    <dbReference type="NCBI Taxonomy" id="906689"/>
    <lineage>
        <taxon>Eukaryota</taxon>
        <taxon>Viridiplantae</taxon>
        <taxon>Streptophyta</taxon>
        <taxon>Embryophyta</taxon>
        <taxon>Tracheophyta</taxon>
        <taxon>Spermatophyta</taxon>
        <taxon>Magnoliopsida</taxon>
        <taxon>Liliopsida</taxon>
        <taxon>Asparagales</taxon>
        <taxon>Orchidaceae</taxon>
        <taxon>Epidendroideae</taxon>
        <taxon>Malaxideae</taxon>
        <taxon>Dendrobiinae</taxon>
        <taxon>Dendrobium</taxon>
    </lineage>
</organism>